<dbReference type="OrthoDB" id="822841at2"/>
<name>A0A1M7K887_9FLAO</name>
<feature type="domain" description="DUF6933" evidence="1">
    <location>
        <begin position="6"/>
        <end position="143"/>
    </location>
</feature>
<dbReference type="Proteomes" id="UP000190235">
    <property type="component" value="Chromosome I"/>
</dbReference>
<reference evidence="3" key="1">
    <citation type="submission" date="2016-11" db="EMBL/GenBank/DDBJ databases">
        <authorList>
            <person name="Varghese N."/>
            <person name="Submissions S."/>
        </authorList>
    </citation>
    <scope>NUCLEOTIDE SEQUENCE [LARGE SCALE GENOMIC DNA]</scope>
    <source>
        <strain evidence="3">ACAM 48</strain>
    </source>
</reference>
<dbReference type="AlphaFoldDB" id="A0A1M7K887"/>
<dbReference type="InterPro" id="IPR053864">
    <property type="entry name" value="DUF6933"/>
</dbReference>
<evidence type="ECO:0000313" key="2">
    <source>
        <dbReference type="EMBL" id="SHM61499.1"/>
    </source>
</evidence>
<accession>A0A1M7K887</accession>
<dbReference type="RefSeq" id="WP_079734495.1">
    <property type="nucleotide sequence ID" value="NZ_LT670848.1"/>
</dbReference>
<sequence>MITPLYTSKKLEKHISGLMTDASIEKIETGKLGAWNVNLFYVERRKCWLATNAKTKYSVILTDIKAKDLIEINEIFESSLQIQIRFYGIAITLEKIRHLIGKLQFYPTNNDKKTIGFQNSHFYTLEYRKAENGSLKNMPVNAMSTS</sequence>
<dbReference type="EMBL" id="LT670848">
    <property type="protein sequence ID" value="SHM61499.1"/>
    <property type="molecule type" value="Genomic_DNA"/>
</dbReference>
<proteinExistence type="predicted"/>
<dbReference type="Pfam" id="PF22016">
    <property type="entry name" value="DUF6933"/>
    <property type="match status" value="1"/>
</dbReference>
<protein>
    <recommendedName>
        <fullName evidence="1">DUF6933 domain-containing protein</fullName>
    </recommendedName>
</protein>
<keyword evidence="3" id="KW-1185">Reference proteome</keyword>
<organism evidence="2 3">
    <name type="scientific">Salegentibacter salegens</name>
    <dbReference type="NCBI Taxonomy" id="143223"/>
    <lineage>
        <taxon>Bacteria</taxon>
        <taxon>Pseudomonadati</taxon>
        <taxon>Bacteroidota</taxon>
        <taxon>Flavobacteriia</taxon>
        <taxon>Flavobacteriales</taxon>
        <taxon>Flavobacteriaceae</taxon>
        <taxon>Salegentibacter</taxon>
    </lineage>
</organism>
<evidence type="ECO:0000259" key="1">
    <source>
        <dbReference type="Pfam" id="PF22016"/>
    </source>
</evidence>
<gene>
    <name evidence="2" type="ORF">SAMN05878281_1295</name>
</gene>
<evidence type="ECO:0000313" key="3">
    <source>
        <dbReference type="Proteomes" id="UP000190235"/>
    </source>
</evidence>